<sequence length="100" mass="11611">MEINATELEEVSTQTHLQGFIENHPGLMWRRAIRRNHLASYLRFEGESEDEPGSAWNYVSVYRWASNQEMTSYQLEGDTLLVVSVMSNLELAQFINFDNP</sequence>
<protein>
    <submittedName>
        <fullName evidence="1">Uncharacterized protein</fullName>
    </submittedName>
</protein>
<evidence type="ECO:0000313" key="1">
    <source>
        <dbReference type="EMBL" id="SCX15282.1"/>
    </source>
</evidence>
<organism evidence="1 2">
    <name type="scientific">Mycolicibacterium fluoranthenivorans</name>
    <dbReference type="NCBI Taxonomy" id="258505"/>
    <lineage>
        <taxon>Bacteria</taxon>
        <taxon>Bacillati</taxon>
        <taxon>Actinomycetota</taxon>
        <taxon>Actinomycetes</taxon>
        <taxon>Mycobacteriales</taxon>
        <taxon>Mycobacteriaceae</taxon>
        <taxon>Mycolicibacterium</taxon>
    </lineage>
</organism>
<proteinExistence type="predicted"/>
<reference evidence="2" key="1">
    <citation type="submission" date="2016-10" db="EMBL/GenBank/DDBJ databases">
        <authorList>
            <person name="Varghese N."/>
            <person name="Submissions S."/>
        </authorList>
    </citation>
    <scope>NUCLEOTIDE SEQUENCE [LARGE SCALE GENOMIC DNA]</scope>
    <source>
        <strain evidence="2">UNC267MFSha1.1M11</strain>
    </source>
</reference>
<dbReference type="Proteomes" id="UP000199707">
    <property type="component" value="Unassembled WGS sequence"/>
</dbReference>
<dbReference type="EMBL" id="FMUB01000004">
    <property type="protein sequence ID" value="SCX15282.1"/>
    <property type="molecule type" value="Genomic_DNA"/>
</dbReference>
<gene>
    <name evidence="1" type="ORF">SAMN02799620_02029</name>
</gene>
<accession>A0A1G4W1N4</accession>
<name>A0A1G4W1N4_9MYCO</name>
<evidence type="ECO:0000313" key="2">
    <source>
        <dbReference type="Proteomes" id="UP000199707"/>
    </source>
</evidence>
<dbReference type="AlphaFoldDB" id="A0A1G4W1N4"/>